<dbReference type="InterPro" id="IPR013112">
    <property type="entry name" value="FAD-bd_8"/>
</dbReference>
<dbReference type="InterPro" id="IPR013130">
    <property type="entry name" value="Fe3_Rdtase_TM_dom"/>
</dbReference>
<dbReference type="Pfam" id="PF01794">
    <property type="entry name" value="Ferric_reduct"/>
    <property type="match status" value="1"/>
</dbReference>
<keyword evidence="10" id="KW-0325">Glycoprotein</keyword>
<dbReference type="SFLD" id="SFLDS00052">
    <property type="entry name" value="Ferric_Reductase_Domain"/>
    <property type="match status" value="1"/>
</dbReference>
<dbReference type="GO" id="GO:0006826">
    <property type="term" value="P:iron ion transport"/>
    <property type="evidence" value="ECO:0007669"/>
    <property type="project" value="TreeGrafter"/>
</dbReference>
<dbReference type="GO" id="GO:0005886">
    <property type="term" value="C:plasma membrane"/>
    <property type="evidence" value="ECO:0007669"/>
    <property type="project" value="TreeGrafter"/>
</dbReference>
<keyword evidence="3" id="KW-0813">Transport</keyword>
<evidence type="ECO:0000256" key="1">
    <source>
        <dbReference type="ARBA" id="ARBA00004141"/>
    </source>
</evidence>
<feature type="transmembrane region" description="Helical" evidence="11">
    <location>
        <begin position="172"/>
        <end position="195"/>
    </location>
</feature>
<dbReference type="PANTHER" id="PTHR32361:SF9">
    <property type="entry name" value="FERRIC REDUCTASE TRANSMEMBRANE COMPONENT 3-RELATED"/>
    <property type="match status" value="1"/>
</dbReference>
<dbReference type="Pfam" id="PF08022">
    <property type="entry name" value="FAD_binding_8"/>
    <property type="match status" value="1"/>
</dbReference>
<evidence type="ECO:0000256" key="7">
    <source>
        <dbReference type="ARBA" id="ARBA00023002"/>
    </source>
</evidence>
<keyword evidence="14" id="KW-1185">Reference proteome</keyword>
<dbReference type="Gene3D" id="3.40.50.80">
    <property type="entry name" value="Nucleotide-binding domain of ferredoxin-NADP reductase (FNR) module"/>
    <property type="match status" value="1"/>
</dbReference>
<evidence type="ECO:0000256" key="8">
    <source>
        <dbReference type="ARBA" id="ARBA00023065"/>
    </source>
</evidence>
<evidence type="ECO:0000256" key="2">
    <source>
        <dbReference type="ARBA" id="ARBA00006278"/>
    </source>
</evidence>
<dbReference type="InterPro" id="IPR051410">
    <property type="entry name" value="Ferric/Cupric_Reductase"/>
</dbReference>
<evidence type="ECO:0000256" key="4">
    <source>
        <dbReference type="ARBA" id="ARBA00022692"/>
    </source>
</evidence>
<comment type="similarity">
    <text evidence="2">Belongs to the ferric reductase (FRE) family.</text>
</comment>
<dbReference type="PANTHER" id="PTHR32361">
    <property type="entry name" value="FERRIC/CUPRIC REDUCTASE TRANSMEMBRANE COMPONENT"/>
    <property type="match status" value="1"/>
</dbReference>
<proteinExistence type="inferred from homology"/>
<dbReference type="STRING" id="1448308.A0A2T2NRI4"/>
<evidence type="ECO:0000256" key="9">
    <source>
        <dbReference type="ARBA" id="ARBA00023136"/>
    </source>
</evidence>
<gene>
    <name evidence="13" type="ORF">BS50DRAFT_522965</name>
</gene>
<feature type="domain" description="FAD-binding FR-type" evidence="12">
    <location>
        <begin position="258"/>
        <end position="397"/>
    </location>
</feature>
<evidence type="ECO:0000256" key="10">
    <source>
        <dbReference type="ARBA" id="ARBA00023180"/>
    </source>
</evidence>
<evidence type="ECO:0000256" key="5">
    <source>
        <dbReference type="ARBA" id="ARBA00022982"/>
    </source>
</evidence>
<keyword evidence="7" id="KW-0560">Oxidoreductase</keyword>
<feature type="transmembrane region" description="Helical" evidence="11">
    <location>
        <begin position="235"/>
        <end position="254"/>
    </location>
</feature>
<keyword evidence="9 11" id="KW-0472">Membrane</keyword>
<evidence type="ECO:0000256" key="11">
    <source>
        <dbReference type="SAM" id="Phobius"/>
    </source>
</evidence>
<dbReference type="AlphaFoldDB" id="A0A2T2NRI4"/>
<dbReference type="InterPro" id="IPR039261">
    <property type="entry name" value="FNR_nucleotide-bd"/>
</dbReference>
<dbReference type="SFLD" id="SFLDG01168">
    <property type="entry name" value="Ferric_reductase_subgroup_(FRE"/>
    <property type="match status" value="1"/>
</dbReference>
<dbReference type="GO" id="GO:0000293">
    <property type="term" value="F:ferric-chelate reductase activity"/>
    <property type="evidence" value="ECO:0007669"/>
    <property type="project" value="UniProtKB-ARBA"/>
</dbReference>
<keyword evidence="6 11" id="KW-1133">Transmembrane helix</keyword>
<name>A0A2T2NRI4_CORCC</name>
<reference evidence="13 14" key="1">
    <citation type="journal article" date="2018" name="Front. Microbiol.">
        <title>Genome-Wide Analysis of Corynespora cassiicola Leaf Fall Disease Putative Effectors.</title>
        <authorList>
            <person name="Lopez D."/>
            <person name="Ribeiro S."/>
            <person name="Label P."/>
            <person name="Fumanal B."/>
            <person name="Venisse J.S."/>
            <person name="Kohler A."/>
            <person name="de Oliveira R.R."/>
            <person name="Labutti K."/>
            <person name="Lipzen A."/>
            <person name="Lail K."/>
            <person name="Bauer D."/>
            <person name="Ohm R.A."/>
            <person name="Barry K.W."/>
            <person name="Spatafora J."/>
            <person name="Grigoriev I.V."/>
            <person name="Martin F.M."/>
            <person name="Pujade-Renaud V."/>
        </authorList>
    </citation>
    <scope>NUCLEOTIDE SEQUENCE [LARGE SCALE GENOMIC DNA]</scope>
    <source>
        <strain evidence="13 14">Philippines</strain>
    </source>
</reference>
<accession>A0A2T2NRI4</accession>
<evidence type="ECO:0000313" key="14">
    <source>
        <dbReference type="Proteomes" id="UP000240883"/>
    </source>
</evidence>
<organism evidence="13 14">
    <name type="scientific">Corynespora cassiicola Philippines</name>
    <dbReference type="NCBI Taxonomy" id="1448308"/>
    <lineage>
        <taxon>Eukaryota</taxon>
        <taxon>Fungi</taxon>
        <taxon>Dikarya</taxon>
        <taxon>Ascomycota</taxon>
        <taxon>Pezizomycotina</taxon>
        <taxon>Dothideomycetes</taxon>
        <taxon>Pleosporomycetidae</taxon>
        <taxon>Pleosporales</taxon>
        <taxon>Corynesporascaceae</taxon>
        <taxon>Corynespora</taxon>
    </lineage>
</organism>
<dbReference type="Proteomes" id="UP000240883">
    <property type="component" value="Unassembled WGS sequence"/>
</dbReference>
<dbReference type="EMBL" id="KZ678134">
    <property type="protein sequence ID" value="PSN68013.1"/>
    <property type="molecule type" value="Genomic_DNA"/>
</dbReference>
<dbReference type="GO" id="GO:0015677">
    <property type="term" value="P:copper ion import"/>
    <property type="evidence" value="ECO:0007669"/>
    <property type="project" value="TreeGrafter"/>
</dbReference>
<dbReference type="GO" id="GO:0006879">
    <property type="term" value="P:intracellular iron ion homeostasis"/>
    <property type="evidence" value="ECO:0007669"/>
    <property type="project" value="TreeGrafter"/>
</dbReference>
<feature type="transmembrane region" description="Helical" evidence="11">
    <location>
        <begin position="207"/>
        <end position="228"/>
    </location>
</feature>
<dbReference type="Pfam" id="PF08030">
    <property type="entry name" value="NAD_binding_6"/>
    <property type="match status" value="1"/>
</dbReference>
<sequence>MAFGYAFVDLNDEQKHARRELLDWYPLVAQFSVLFVLAAFQLCFLLSWLAHYGIEYERPRSPSFNKRIDGKWTWLRKSRQGFQKLVWWMKTPVIANWGTRGEWIGGAAWTLWLLYLCVVQTGNDYLHLTKRFGAIGGSQLPLHYLLAMRAPYSPIQWLTRLSHEELKSSHQILGRIVFVLFVLHAIFYMNFFVLSGFLAKRIKDTDVIFGIISLILFSIISTTALGKIRRWNYRVFYLSHIAISFIIVVPLYIHVHHIRLYVWEVVAVNGLHLITRAVRSRTYMSSVRLLPGTNLVEIRIPLTTMASALAWKPGQHVYLRRTDGISYPASIFDWRTNPFTVASIPVKDKELLLVARTLKGNTKGLADLAKSLRSAGSDEAPRIPMALEGPYGASSYLPDFSLFDRVLLVAGGVGATFVMPVYRSIVEFHNPDHAGGPQIRCIWAVQKLAETQWAFPAHDKEEEEDADVGAGADAGAQSPLYNPSTVEVFVTRPSGPSLQVGEAGEDVELAEDDQLLSMEEQMEKPRKGMTVKSGRPKISAIVEEVFSKGTSVAVVSCGPKPLTDQVRRSVAAWIAQGHDVYWHDETFGW</sequence>
<evidence type="ECO:0000259" key="12">
    <source>
        <dbReference type="PROSITE" id="PS51384"/>
    </source>
</evidence>
<evidence type="ECO:0000256" key="6">
    <source>
        <dbReference type="ARBA" id="ARBA00022989"/>
    </source>
</evidence>
<dbReference type="CDD" id="cd06186">
    <property type="entry name" value="NOX_Duox_like_FAD_NADP"/>
    <property type="match status" value="1"/>
</dbReference>
<dbReference type="InterPro" id="IPR017927">
    <property type="entry name" value="FAD-bd_FR_type"/>
</dbReference>
<evidence type="ECO:0000256" key="3">
    <source>
        <dbReference type="ARBA" id="ARBA00022448"/>
    </source>
</evidence>
<dbReference type="PROSITE" id="PS51384">
    <property type="entry name" value="FAD_FR"/>
    <property type="match status" value="1"/>
</dbReference>
<comment type="subcellular location">
    <subcellularLocation>
        <location evidence="1">Membrane</location>
        <topology evidence="1">Multi-pass membrane protein</topology>
    </subcellularLocation>
</comment>
<keyword evidence="4 11" id="KW-0812">Transmembrane</keyword>
<dbReference type="InterPro" id="IPR013121">
    <property type="entry name" value="Fe_red_NAD-bd_6"/>
</dbReference>
<dbReference type="SUPFAM" id="SSF52343">
    <property type="entry name" value="Ferredoxin reductase-like, C-terminal NADP-linked domain"/>
    <property type="match status" value="1"/>
</dbReference>
<keyword evidence="5" id="KW-0249">Electron transport</keyword>
<protein>
    <recommendedName>
        <fullName evidence="12">FAD-binding FR-type domain-containing protein</fullName>
    </recommendedName>
</protein>
<evidence type="ECO:0000313" key="13">
    <source>
        <dbReference type="EMBL" id="PSN68013.1"/>
    </source>
</evidence>
<feature type="transmembrane region" description="Helical" evidence="11">
    <location>
        <begin position="27"/>
        <end position="50"/>
    </location>
</feature>
<dbReference type="OrthoDB" id="10006946at2759"/>
<keyword evidence="8" id="KW-0406">Ion transport</keyword>